<dbReference type="PROSITE" id="PS51257">
    <property type="entry name" value="PROKAR_LIPOPROTEIN"/>
    <property type="match status" value="1"/>
</dbReference>
<name>A0ABR2USK9_9PEZI</name>
<evidence type="ECO:0000256" key="1">
    <source>
        <dbReference type="SAM" id="SignalP"/>
    </source>
</evidence>
<feature type="chain" id="PRO_5046420682" description="Antifreeze protein" evidence="1">
    <location>
        <begin position="17"/>
        <end position="165"/>
    </location>
</feature>
<evidence type="ECO:0000313" key="2">
    <source>
        <dbReference type="EMBL" id="KAK9417314.1"/>
    </source>
</evidence>
<protein>
    <recommendedName>
        <fullName evidence="4">Antifreeze protein</fullName>
    </recommendedName>
</protein>
<proteinExistence type="predicted"/>
<feature type="signal peptide" evidence="1">
    <location>
        <begin position="1"/>
        <end position="16"/>
    </location>
</feature>
<comment type="caution">
    <text evidence="2">The sequence shown here is derived from an EMBL/GenBank/DDBJ whole genome shotgun (WGS) entry which is preliminary data.</text>
</comment>
<sequence length="165" mass="17666">MRLSFIPVVLAMTAAACSPRLPKRASDCKAEYTLVETLHEVPGVESFCSSALPITTVTFSAIMADSSVAVVTGFSTRIETLAGGGIGGTSTEVAEEPTSTSNITPPVAALAALLSSFWVPRRSIQEYSASNPSVSNLSDLFKHFHFSVRAIYFKRLIDSCKHSNY</sequence>
<dbReference type="Proteomes" id="UP001408356">
    <property type="component" value="Unassembled WGS sequence"/>
</dbReference>
<keyword evidence="3" id="KW-1185">Reference proteome</keyword>
<gene>
    <name evidence="2" type="ORF">SUNI508_08894</name>
</gene>
<accession>A0ABR2USK9</accession>
<dbReference type="EMBL" id="JARVKF010000399">
    <property type="protein sequence ID" value="KAK9417314.1"/>
    <property type="molecule type" value="Genomic_DNA"/>
</dbReference>
<reference evidence="2 3" key="1">
    <citation type="journal article" date="2024" name="J. Plant Pathol.">
        <title>Sequence and assembly of the genome of Seiridium unicorne, isolate CBS 538.82, causal agent of cypress canker disease.</title>
        <authorList>
            <person name="Scali E."/>
            <person name="Rocca G.D."/>
            <person name="Danti R."/>
            <person name="Garbelotto M."/>
            <person name="Barberini S."/>
            <person name="Baroncelli R."/>
            <person name="Emiliani G."/>
        </authorList>
    </citation>
    <scope>NUCLEOTIDE SEQUENCE [LARGE SCALE GENOMIC DNA]</scope>
    <source>
        <strain evidence="2 3">BM-138-508</strain>
    </source>
</reference>
<keyword evidence="1" id="KW-0732">Signal</keyword>
<organism evidence="2 3">
    <name type="scientific">Seiridium unicorne</name>
    <dbReference type="NCBI Taxonomy" id="138068"/>
    <lineage>
        <taxon>Eukaryota</taxon>
        <taxon>Fungi</taxon>
        <taxon>Dikarya</taxon>
        <taxon>Ascomycota</taxon>
        <taxon>Pezizomycotina</taxon>
        <taxon>Sordariomycetes</taxon>
        <taxon>Xylariomycetidae</taxon>
        <taxon>Amphisphaeriales</taxon>
        <taxon>Sporocadaceae</taxon>
        <taxon>Seiridium</taxon>
    </lineage>
</organism>
<evidence type="ECO:0000313" key="3">
    <source>
        <dbReference type="Proteomes" id="UP001408356"/>
    </source>
</evidence>
<evidence type="ECO:0008006" key="4">
    <source>
        <dbReference type="Google" id="ProtNLM"/>
    </source>
</evidence>